<sequence length="142" mass="16397">MKFVRHNHLENQVPATFSAMLDTLFNDSLKSNLKQFNPAVDIAEDEKSYEIQLALPGMKKSDFKIDLVDRKLTISGERKQEEKREGKNFHSLETQFGSFRRSFFVPEDVIEESVEASYQDGMLNLVLPKKEKKISKATIEIK</sequence>
<dbReference type="PANTHER" id="PTHR11527">
    <property type="entry name" value="HEAT-SHOCK PROTEIN 20 FAMILY MEMBER"/>
    <property type="match status" value="1"/>
</dbReference>
<evidence type="ECO:0000256" key="1">
    <source>
        <dbReference type="PROSITE-ProRule" id="PRU00285"/>
    </source>
</evidence>
<proteinExistence type="inferred from homology"/>
<reference evidence="4 5" key="1">
    <citation type="journal article" date="2019" name="Int. J. Syst. Evol. Microbiol.">
        <title>The Global Catalogue of Microorganisms (GCM) 10K type strain sequencing project: providing services to taxonomists for standard genome sequencing and annotation.</title>
        <authorList>
            <consortium name="The Broad Institute Genomics Platform"/>
            <consortium name="The Broad Institute Genome Sequencing Center for Infectious Disease"/>
            <person name="Wu L."/>
            <person name="Ma J."/>
        </authorList>
    </citation>
    <scope>NUCLEOTIDE SEQUENCE [LARGE SCALE GENOMIC DNA]</scope>
    <source>
        <strain evidence="4 5">JCM 16112</strain>
    </source>
</reference>
<dbReference type="EMBL" id="BAAAFI010000007">
    <property type="protein sequence ID" value="GAA0878785.1"/>
    <property type="molecule type" value="Genomic_DNA"/>
</dbReference>
<dbReference type="SUPFAM" id="SSF49764">
    <property type="entry name" value="HSP20-like chaperones"/>
    <property type="match status" value="1"/>
</dbReference>
<dbReference type="InterPro" id="IPR031107">
    <property type="entry name" value="Small_HSP"/>
</dbReference>
<keyword evidence="5" id="KW-1185">Reference proteome</keyword>
<comment type="caution">
    <text evidence="4">The sequence shown here is derived from an EMBL/GenBank/DDBJ whole genome shotgun (WGS) entry which is preliminary data.</text>
</comment>
<dbReference type="Pfam" id="PF00011">
    <property type="entry name" value="HSP20"/>
    <property type="match status" value="1"/>
</dbReference>
<dbReference type="InterPro" id="IPR002068">
    <property type="entry name" value="A-crystallin/Hsp20_dom"/>
</dbReference>
<dbReference type="RefSeq" id="WP_343850508.1">
    <property type="nucleotide sequence ID" value="NZ_BAAAFI010000007.1"/>
</dbReference>
<accession>A0ABN1MZD8</accession>
<protein>
    <submittedName>
        <fullName evidence="4">Hsp20/alpha crystallin family protein</fullName>
    </submittedName>
</protein>
<name>A0ABN1MZD8_9BACT</name>
<dbReference type="CDD" id="cd06464">
    <property type="entry name" value="ACD_sHsps-like"/>
    <property type="match status" value="1"/>
</dbReference>
<gene>
    <name evidence="4" type="ORF">GCM10009119_17530</name>
</gene>
<evidence type="ECO:0000259" key="3">
    <source>
        <dbReference type="PROSITE" id="PS01031"/>
    </source>
</evidence>
<evidence type="ECO:0000313" key="4">
    <source>
        <dbReference type="EMBL" id="GAA0878785.1"/>
    </source>
</evidence>
<organism evidence="4 5">
    <name type="scientific">Algoriphagus jejuensis</name>
    <dbReference type="NCBI Taxonomy" id="419934"/>
    <lineage>
        <taxon>Bacteria</taxon>
        <taxon>Pseudomonadati</taxon>
        <taxon>Bacteroidota</taxon>
        <taxon>Cytophagia</taxon>
        <taxon>Cytophagales</taxon>
        <taxon>Cyclobacteriaceae</taxon>
        <taxon>Algoriphagus</taxon>
    </lineage>
</organism>
<dbReference type="InterPro" id="IPR008978">
    <property type="entry name" value="HSP20-like_chaperone"/>
</dbReference>
<dbReference type="Gene3D" id="2.60.40.790">
    <property type="match status" value="1"/>
</dbReference>
<evidence type="ECO:0000313" key="5">
    <source>
        <dbReference type="Proteomes" id="UP001500469"/>
    </source>
</evidence>
<comment type="similarity">
    <text evidence="1 2">Belongs to the small heat shock protein (HSP20) family.</text>
</comment>
<dbReference type="Proteomes" id="UP001500469">
    <property type="component" value="Unassembled WGS sequence"/>
</dbReference>
<dbReference type="PROSITE" id="PS01031">
    <property type="entry name" value="SHSP"/>
    <property type="match status" value="1"/>
</dbReference>
<feature type="domain" description="SHSP" evidence="3">
    <location>
        <begin position="31"/>
        <end position="142"/>
    </location>
</feature>
<evidence type="ECO:0000256" key="2">
    <source>
        <dbReference type="RuleBase" id="RU003616"/>
    </source>
</evidence>